<name>A0ABP6VEC4_9GAMM</name>
<keyword evidence="7 12" id="KW-0220">Diaminopimelate biosynthesis</keyword>
<evidence type="ECO:0000256" key="10">
    <source>
        <dbReference type="ARBA" id="ARBA00023270"/>
    </source>
</evidence>
<dbReference type="EC" id="4.3.3.7" evidence="4 12"/>
<evidence type="ECO:0000256" key="12">
    <source>
        <dbReference type="HAMAP-Rule" id="MF_00418"/>
    </source>
</evidence>
<dbReference type="InterPro" id="IPR005263">
    <property type="entry name" value="DapA"/>
</dbReference>
<protein>
    <recommendedName>
        <fullName evidence="4 12">4-hydroxy-tetrahydrodipicolinate synthase</fullName>
        <shortName evidence="12">HTPA synthase</shortName>
        <ecNumber evidence="4 12">4.3.3.7</ecNumber>
    </recommendedName>
</protein>
<dbReference type="PRINTS" id="PR00146">
    <property type="entry name" value="DHPICSNTHASE"/>
</dbReference>
<dbReference type="PIRSF" id="PIRSF001365">
    <property type="entry name" value="DHDPS"/>
    <property type="match status" value="1"/>
</dbReference>
<evidence type="ECO:0000256" key="5">
    <source>
        <dbReference type="ARBA" id="ARBA00022490"/>
    </source>
</evidence>
<dbReference type="PANTHER" id="PTHR12128">
    <property type="entry name" value="DIHYDRODIPICOLINATE SYNTHASE"/>
    <property type="match status" value="1"/>
</dbReference>
<dbReference type="NCBIfam" id="TIGR00674">
    <property type="entry name" value="dapA"/>
    <property type="match status" value="1"/>
</dbReference>
<keyword evidence="6 12" id="KW-0028">Amino-acid biosynthesis</keyword>
<dbReference type="PANTHER" id="PTHR12128:SF66">
    <property type="entry name" value="4-HYDROXY-2-OXOGLUTARATE ALDOLASE, MITOCHONDRIAL"/>
    <property type="match status" value="1"/>
</dbReference>
<gene>
    <name evidence="14" type="primary">dapA_1</name>
    <name evidence="12" type="synonym">dapA</name>
    <name evidence="14" type="ORF">GCM10022394_11220</name>
</gene>
<keyword evidence="8 12" id="KW-0457">Lysine biosynthesis</keyword>
<dbReference type="PROSITE" id="PS00666">
    <property type="entry name" value="DHDPS_2"/>
    <property type="match status" value="1"/>
</dbReference>
<organism evidence="14 15">
    <name type="scientific">Zobellella aerophila</name>
    <dbReference type="NCBI Taxonomy" id="870480"/>
    <lineage>
        <taxon>Bacteria</taxon>
        <taxon>Pseudomonadati</taxon>
        <taxon>Pseudomonadota</taxon>
        <taxon>Gammaproteobacteria</taxon>
        <taxon>Aeromonadales</taxon>
        <taxon>Aeromonadaceae</taxon>
        <taxon>Zobellella</taxon>
    </lineage>
</organism>
<comment type="function">
    <text evidence="1 12">Catalyzes the condensation of (S)-aspartate-beta-semialdehyde [(S)-ASA] and pyruvate to 4-hydroxy-tetrahydrodipicolinate (HTPA).</text>
</comment>
<feature type="active site" description="Schiff-base intermediate with substrate" evidence="12">
    <location>
        <position position="163"/>
    </location>
</feature>
<feature type="site" description="Part of a proton relay during catalysis" evidence="12">
    <location>
        <position position="46"/>
    </location>
</feature>
<dbReference type="EMBL" id="BAABCX010000001">
    <property type="protein sequence ID" value="GAA3533502.1"/>
    <property type="molecule type" value="Genomic_DNA"/>
</dbReference>
<comment type="similarity">
    <text evidence="3 12 13">Belongs to the DapA family.</text>
</comment>
<evidence type="ECO:0000256" key="6">
    <source>
        <dbReference type="ARBA" id="ARBA00022605"/>
    </source>
</evidence>
<feature type="binding site" evidence="12">
    <location>
        <position position="205"/>
    </location>
    <ligand>
        <name>pyruvate</name>
        <dbReference type="ChEBI" id="CHEBI:15361"/>
    </ligand>
</feature>
<dbReference type="HAMAP" id="MF_00418">
    <property type="entry name" value="DapA"/>
    <property type="match status" value="1"/>
</dbReference>
<reference evidence="15" key="1">
    <citation type="journal article" date="2019" name="Int. J. Syst. Evol. Microbiol.">
        <title>The Global Catalogue of Microorganisms (GCM) 10K type strain sequencing project: providing services to taxonomists for standard genome sequencing and annotation.</title>
        <authorList>
            <consortium name="The Broad Institute Genomics Platform"/>
            <consortium name="The Broad Institute Genome Sequencing Center for Infectious Disease"/>
            <person name="Wu L."/>
            <person name="Ma J."/>
        </authorList>
    </citation>
    <scope>NUCLEOTIDE SEQUENCE [LARGE SCALE GENOMIC DNA]</scope>
    <source>
        <strain evidence="15">JCM 17110</strain>
    </source>
</reference>
<feature type="binding site" evidence="12">
    <location>
        <position position="47"/>
    </location>
    <ligand>
        <name>pyruvate</name>
        <dbReference type="ChEBI" id="CHEBI:15361"/>
    </ligand>
</feature>
<proteinExistence type="inferred from homology"/>
<dbReference type="CDD" id="cd00950">
    <property type="entry name" value="DHDPS"/>
    <property type="match status" value="1"/>
</dbReference>
<feature type="site" description="Part of a proton relay during catalysis" evidence="12">
    <location>
        <position position="109"/>
    </location>
</feature>
<evidence type="ECO:0000256" key="2">
    <source>
        <dbReference type="ARBA" id="ARBA00005120"/>
    </source>
</evidence>
<sequence>MSMFSGSIVALITPMTAEGEIDFVSLERLVHYHIDSGTRAIAAMGTTGESPTLTTSEHLEVVRAVLAFAGGRIPVIGGCGSNNTRQAIRLSQEMEGMGVAAGLSVTPYYNKPSQDALLAHYGAITRASALPQILYNVPGRTGCDLLPETVARLAELEQVIGIKEASGRLERVSRLKSLCGDDFLLFSGDDDLGLDFVRLGGHGVISVTANAAAAEMASLYRAALAGDWSRARALNERLMSLHQNLFCDSNPIPVKWACMQLGLIDTHMPRLPLIPLSASGQDKVMAALNQAELIGRG</sequence>
<dbReference type="InterPro" id="IPR013785">
    <property type="entry name" value="Aldolase_TIM"/>
</dbReference>
<comment type="subcellular location">
    <subcellularLocation>
        <location evidence="12">Cytoplasm</location>
    </subcellularLocation>
</comment>
<keyword evidence="15" id="KW-1185">Reference proteome</keyword>
<accession>A0ABP6VEC4</accession>
<dbReference type="InterPro" id="IPR002220">
    <property type="entry name" value="DapA-like"/>
</dbReference>
<evidence type="ECO:0000256" key="13">
    <source>
        <dbReference type="PIRNR" id="PIRNR001365"/>
    </source>
</evidence>
<dbReference type="Gene3D" id="3.20.20.70">
    <property type="entry name" value="Aldolase class I"/>
    <property type="match status" value="1"/>
</dbReference>
<evidence type="ECO:0000256" key="3">
    <source>
        <dbReference type="ARBA" id="ARBA00007592"/>
    </source>
</evidence>
<dbReference type="SMART" id="SM01130">
    <property type="entry name" value="DHDPS"/>
    <property type="match status" value="1"/>
</dbReference>
<evidence type="ECO:0000313" key="14">
    <source>
        <dbReference type="EMBL" id="GAA3533502.1"/>
    </source>
</evidence>
<comment type="caution">
    <text evidence="12">Was originally thought to be a dihydrodipicolinate synthase (DHDPS), catalyzing the condensation of (S)-aspartate-beta-semialdehyde [(S)-ASA] and pyruvate to dihydrodipicolinate (DHDP). However, it was shown in E.coli that the product of the enzymatic reaction is not dihydrodipicolinate but in fact (4S)-4-hydroxy-2,3,4,5-tetrahydro-(2S)-dipicolinic acid (HTPA), and that the consecutive dehydration reaction leading to DHDP is not spontaneous but catalyzed by DapB.</text>
</comment>
<evidence type="ECO:0000313" key="15">
    <source>
        <dbReference type="Proteomes" id="UP001500795"/>
    </source>
</evidence>
<keyword evidence="9 12" id="KW-0456">Lyase</keyword>
<comment type="subunit">
    <text evidence="12">Homotetramer; dimer of dimers.</text>
</comment>
<comment type="catalytic activity">
    <reaction evidence="11 12">
        <text>L-aspartate 4-semialdehyde + pyruvate = (2S,4S)-4-hydroxy-2,3,4,5-tetrahydrodipicolinate + H2O + H(+)</text>
        <dbReference type="Rhea" id="RHEA:34171"/>
        <dbReference type="ChEBI" id="CHEBI:15361"/>
        <dbReference type="ChEBI" id="CHEBI:15377"/>
        <dbReference type="ChEBI" id="CHEBI:15378"/>
        <dbReference type="ChEBI" id="CHEBI:67139"/>
        <dbReference type="ChEBI" id="CHEBI:537519"/>
        <dbReference type="EC" id="4.3.3.7"/>
    </reaction>
</comment>
<feature type="active site" description="Proton donor/acceptor" evidence="12">
    <location>
        <position position="135"/>
    </location>
</feature>
<evidence type="ECO:0000256" key="11">
    <source>
        <dbReference type="ARBA" id="ARBA00047836"/>
    </source>
</evidence>
<comment type="caution">
    <text evidence="14">The sequence shown here is derived from an EMBL/GenBank/DDBJ whole genome shotgun (WGS) entry which is preliminary data.</text>
</comment>
<keyword evidence="5 12" id="KW-0963">Cytoplasm</keyword>
<dbReference type="Proteomes" id="UP001500795">
    <property type="component" value="Unassembled WGS sequence"/>
</dbReference>
<keyword evidence="10 12" id="KW-0704">Schiff base</keyword>
<dbReference type="Pfam" id="PF00701">
    <property type="entry name" value="DHDPS"/>
    <property type="match status" value="1"/>
</dbReference>
<comment type="pathway">
    <text evidence="2 12">Amino-acid biosynthesis; L-lysine biosynthesis via DAP pathway; (S)-tetrahydrodipicolinate from L-aspartate: step 3/4.</text>
</comment>
<evidence type="ECO:0000256" key="9">
    <source>
        <dbReference type="ARBA" id="ARBA00023239"/>
    </source>
</evidence>
<dbReference type="SUPFAM" id="SSF51569">
    <property type="entry name" value="Aldolase"/>
    <property type="match status" value="1"/>
</dbReference>
<evidence type="ECO:0000256" key="7">
    <source>
        <dbReference type="ARBA" id="ARBA00022915"/>
    </source>
</evidence>
<evidence type="ECO:0000256" key="4">
    <source>
        <dbReference type="ARBA" id="ARBA00012086"/>
    </source>
</evidence>
<dbReference type="InterPro" id="IPR020625">
    <property type="entry name" value="Schiff_base-form_aldolases_AS"/>
</dbReference>
<evidence type="ECO:0000256" key="1">
    <source>
        <dbReference type="ARBA" id="ARBA00003294"/>
    </source>
</evidence>
<evidence type="ECO:0000256" key="8">
    <source>
        <dbReference type="ARBA" id="ARBA00023154"/>
    </source>
</evidence>